<sequence length="288" mass="32620">MALAIRYSTSLCMLSRRNFLVATGALAAGLPSLSVRPMGNYPIGVQLYTVREWMNQDPIGTLKQLASIGYTLLESYQGDKGIYFGLKPAEFTKIAHDLGMTLFASHFNLGKTAETSITEAAEVGVKYMIVPYNKLTDLETTKRAVDEYSRLGELCQKHGVQFGYHNHGYDFETFDGIVPYDLFLKQIDPKLMIMEMELYWFARMNVDPLTYIQKYPGRFPIWHVKDMDKQDRTANTEVGRGSINYKRLFEHAKQAGLQYSIVEQDGHFHPSVWPSLTTSFGAAKVLGQ</sequence>
<organism evidence="2 3">
    <name type="scientific">Spirosoma telluris</name>
    <dbReference type="NCBI Taxonomy" id="2183553"/>
    <lineage>
        <taxon>Bacteria</taxon>
        <taxon>Pseudomonadati</taxon>
        <taxon>Bacteroidota</taxon>
        <taxon>Cytophagia</taxon>
        <taxon>Cytophagales</taxon>
        <taxon>Cytophagaceae</taxon>
        <taxon>Spirosoma</taxon>
    </lineage>
</organism>
<accession>A0A327NTW7</accession>
<evidence type="ECO:0000259" key="1">
    <source>
        <dbReference type="Pfam" id="PF01261"/>
    </source>
</evidence>
<dbReference type="InterPro" id="IPR036237">
    <property type="entry name" value="Xyl_isomerase-like_sf"/>
</dbReference>
<dbReference type="EMBL" id="QLII01000001">
    <property type="protein sequence ID" value="RAI78013.1"/>
    <property type="molecule type" value="Genomic_DNA"/>
</dbReference>
<dbReference type="SUPFAM" id="SSF51658">
    <property type="entry name" value="Xylose isomerase-like"/>
    <property type="match status" value="1"/>
</dbReference>
<dbReference type="Proteomes" id="UP000249016">
    <property type="component" value="Unassembled WGS sequence"/>
</dbReference>
<dbReference type="Pfam" id="PF01261">
    <property type="entry name" value="AP_endonuc_2"/>
    <property type="match status" value="1"/>
</dbReference>
<reference evidence="2 3" key="1">
    <citation type="submission" date="2018-06" db="EMBL/GenBank/DDBJ databases">
        <title>Spirosoma sp. HMF3257 Genome sequencing and assembly.</title>
        <authorList>
            <person name="Kang H."/>
            <person name="Cha I."/>
            <person name="Kim H."/>
            <person name="Kang J."/>
            <person name="Joh K."/>
        </authorList>
    </citation>
    <scope>NUCLEOTIDE SEQUENCE [LARGE SCALE GENOMIC DNA]</scope>
    <source>
        <strain evidence="2 3">HMF3257</strain>
    </source>
</reference>
<protein>
    <submittedName>
        <fullName evidence="2">Sugar phosphate isomerase/epimerase</fullName>
    </submittedName>
</protein>
<comment type="caution">
    <text evidence="2">The sequence shown here is derived from an EMBL/GenBank/DDBJ whole genome shotgun (WGS) entry which is preliminary data.</text>
</comment>
<proteinExistence type="predicted"/>
<dbReference type="InterPro" id="IPR050312">
    <property type="entry name" value="IolE/XylAMocC-like"/>
</dbReference>
<dbReference type="AlphaFoldDB" id="A0A327NTW7"/>
<name>A0A327NTW7_9BACT</name>
<dbReference type="InterPro" id="IPR013022">
    <property type="entry name" value="Xyl_isomerase-like_TIM-brl"/>
</dbReference>
<dbReference type="PANTHER" id="PTHR12110">
    <property type="entry name" value="HYDROXYPYRUVATE ISOMERASE"/>
    <property type="match status" value="1"/>
</dbReference>
<keyword evidence="3" id="KW-1185">Reference proteome</keyword>
<evidence type="ECO:0000313" key="3">
    <source>
        <dbReference type="Proteomes" id="UP000249016"/>
    </source>
</evidence>
<gene>
    <name evidence="2" type="ORF">HMF3257_35040</name>
</gene>
<dbReference type="Gene3D" id="3.20.20.150">
    <property type="entry name" value="Divalent-metal-dependent TIM barrel enzymes"/>
    <property type="match status" value="1"/>
</dbReference>
<dbReference type="PANTHER" id="PTHR12110:SF41">
    <property type="entry name" value="INOSOSE DEHYDRATASE"/>
    <property type="match status" value="1"/>
</dbReference>
<feature type="domain" description="Xylose isomerase-like TIM barrel" evidence="1">
    <location>
        <begin position="89"/>
        <end position="262"/>
    </location>
</feature>
<evidence type="ECO:0000313" key="2">
    <source>
        <dbReference type="EMBL" id="RAI78013.1"/>
    </source>
</evidence>
<dbReference type="OrthoDB" id="9798407at2"/>
<keyword evidence="2" id="KW-0413">Isomerase</keyword>
<dbReference type="GO" id="GO:0016853">
    <property type="term" value="F:isomerase activity"/>
    <property type="evidence" value="ECO:0007669"/>
    <property type="project" value="UniProtKB-KW"/>
</dbReference>